<organism evidence="1 2">
    <name type="scientific">Gordonia oryzae</name>
    <dbReference type="NCBI Taxonomy" id="2487349"/>
    <lineage>
        <taxon>Bacteria</taxon>
        <taxon>Bacillati</taxon>
        <taxon>Actinomycetota</taxon>
        <taxon>Actinomycetes</taxon>
        <taxon>Mycobacteriales</taxon>
        <taxon>Gordoniaceae</taxon>
        <taxon>Gordonia</taxon>
    </lineage>
</organism>
<keyword evidence="2" id="KW-1185">Reference proteome</keyword>
<dbReference type="EMBL" id="RKMH01000012">
    <property type="protein sequence ID" value="RPA58329.1"/>
    <property type="molecule type" value="Genomic_DNA"/>
</dbReference>
<dbReference type="Proteomes" id="UP000267536">
    <property type="component" value="Unassembled WGS sequence"/>
</dbReference>
<reference evidence="1 2" key="1">
    <citation type="submission" date="2018-11" db="EMBL/GenBank/DDBJ databases">
        <title>Draft genome sequence of Gordonia sp. RS15-1S isolated from rice stems.</title>
        <authorList>
            <person name="Muangham S."/>
        </authorList>
    </citation>
    <scope>NUCLEOTIDE SEQUENCE [LARGE SCALE GENOMIC DNA]</scope>
    <source>
        <strain evidence="1 2">RS15-1S</strain>
    </source>
</reference>
<comment type="caution">
    <text evidence="1">The sequence shown here is derived from an EMBL/GenBank/DDBJ whole genome shotgun (WGS) entry which is preliminary data.</text>
</comment>
<dbReference type="AlphaFoldDB" id="A0A3N4G698"/>
<name>A0A3N4G698_9ACTN</name>
<evidence type="ECO:0000313" key="1">
    <source>
        <dbReference type="EMBL" id="RPA58329.1"/>
    </source>
</evidence>
<gene>
    <name evidence="1" type="ORF">EF294_16435</name>
</gene>
<dbReference type="RefSeq" id="WP_123931930.1">
    <property type="nucleotide sequence ID" value="NZ_JBPSDP010000001.1"/>
</dbReference>
<protein>
    <recommendedName>
        <fullName evidence="3">AsnC family protein</fullName>
    </recommendedName>
</protein>
<sequence length="70" mass="7614">MRTSPGPDTLGDPDNPVTALTAVARRRAEVAREEEVAVRRARTAGLSWAEIVVLLGISKQAMHKKYRSVG</sequence>
<evidence type="ECO:0008006" key="3">
    <source>
        <dbReference type="Google" id="ProtNLM"/>
    </source>
</evidence>
<accession>A0A3N4G698</accession>
<proteinExistence type="predicted"/>
<evidence type="ECO:0000313" key="2">
    <source>
        <dbReference type="Proteomes" id="UP000267536"/>
    </source>
</evidence>